<name>A0ABX8TYP6_9ACTN</name>
<dbReference type="InterPro" id="IPR027805">
    <property type="entry name" value="Transposase_HTH_dom"/>
</dbReference>
<evidence type="ECO:0000313" key="3">
    <source>
        <dbReference type="EMBL" id="QYC39493.1"/>
    </source>
</evidence>
<sequence>MLVLAHLRNADTYPRLAASFGVGTSTAWRYTRETADLLATLADDVNAAVLRAGLLAYVILDGTLIPIDRLADERPYYSGNTAVTASTCRSWPIPPTSSSGPRPRCPVPRTT</sequence>
<protein>
    <recommendedName>
        <fullName evidence="2">Transposase Helix-turn-helix domain-containing protein</fullName>
    </recommendedName>
</protein>
<proteinExistence type="predicted"/>
<evidence type="ECO:0000259" key="2">
    <source>
        <dbReference type="Pfam" id="PF13613"/>
    </source>
</evidence>
<dbReference type="EMBL" id="CP068985">
    <property type="protein sequence ID" value="QYC39493.1"/>
    <property type="molecule type" value="Genomic_DNA"/>
</dbReference>
<feature type="region of interest" description="Disordered" evidence="1">
    <location>
        <begin position="89"/>
        <end position="111"/>
    </location>
</feature>
<reference evidence="3 4" key="1">
    <citation type="journal article" date="2021" name="ACS Chem. Biol.">
        <title>Genomic-Led Discovery of a Novel Glycopeptide Antibiotic by Nonomuraea coxensis DSM 45129.</title>
        <authorList>
            <person name="Yushchuk O."/>
            <person name="Vior N.M."/>
            <person name="Andreo-Vidal A."/>
            <person name="Berini F."/>
            <person name="Ruckert C."/>
            <person name="Busche T."/>
            <person name="Binda E."/>
            <person name="Kalinowski J."/>
            <person name="Truman A.W."/>
            <person name="Marinelli F."/>
        </authorList>
    </citation>
    <scope>NUCLEOTIDE SEQUENCE [LARGE SCALE GENOMIC DNA]</scope>
    <source>
        <strain evidence="3 4">DSM 45129</strain>
    </source>
</reference>
<accession>A0ABX8TYP6</accession>
<dbReference type="Proteomes" id="UP000824681">
    <property type="component" value="Chromosome"/>
</dbReference>
<keyword evidence="4" id="KW-1185">Reference proteome</keyword>
<feature type="domain" description="Transposase Helix-turn-helix" evidence="2">
    <location>
        <begin position="1"/>
        <end position="41"/>
    </location>
</feature>
<evidence type="ECO:0000313" key="4">
    <source>
        <dbReference type="Proteomes" id="UP000824681"/>
    </source>
</evidence>
<gene>
    <name evidence="3" type="ORF">Nocox_09365</name>
</gene>
<evidence type="ECO:0000256" key="1">
    <source>
        <dbReference type="SAM" id="MobiDB-lite"/>
    </source>
</evidence>
<dbReference type="Pfam" id="PF13613">
    <property type="entry name" value="HTH_Tnp_4"/>
    <property type="match status" value="1"/>
</dbReference>
<organism evidence="3 4">
    <name type="scientific">Nonomuraea coxensis DSM 45129</name>
    <dbReference type="NCBI Taxonomy" id="1122611"/>
    <lineage>
        <taxon>Bacteria</taxon>
        <taxon>Bacillati</taxon>
        <taxon>Actinomycetota</taxon>
        <taxon>Actinomycetes</taxon>
        <taxon>Streptosporangiales</taxon>
        <taxon>Streptosporangiaceae</taxon>
        <taxon>Nonomuraea</taxon>
    </lineage>
</organism>